<reference evidence="1" key="1">
    <citation type="submission" date="2022-10" db="EMBL/GenBank/DDBJ databases">
        <title>Rhodococcus sp.75.</title>
        <authorList>
            <person name="Sun M."/>
        </authorList>
    </citation>
    <scope>NUCLEOTIDE SEQUENCE</scope>
    <source>
        <strain evidence="1">75</strain>
    </source>
</reference>
<proteinExistence type="predicted"/>
<dbReference type="EMBL" id="CP110615">
    <property type="protein sequence ID" value="UZJ25219.1"/>
    <property type="molecule type" value="Genomic_DNA"/>
</dbReference>
<evidence type="ECO:0000313" key="2">
    <source>
        <dbReference type="Proteomes" id="UP001164965"/>
    </source>
</evidence>
<dbReference type="Proteomes" id="UP001164965">
    <property type="component" value="Chromosome"/>
</dbReference>
<gene>
    <name evidence="1" type="ORF">RHODO2019_01580</name>
</gene>
<organism evidence="1 2">
    <name type="scientific">Rhodococcus antarcticus</name>
    <dbReference type="NCBI Taxonomy" id="2987751"/>
    <lineage>
        <taxon>Bacteria</taxon>
        <taxon>Bacillati</taxon>
        <taxon>Actinomycetota</taxon>
        <taxon>Actinomycetes</taxon>
        <taxon>Mycobacteriales</taxon>
        <taxon>Nocardiaceae</taxon>
        <taxon>Rhodococcus</taxon>
    </lineage>
</organism>
<keyword evidence="2" id="KW-1185">Reference proteome</keyword>
<accession>A0ABY6P162</accession>
<dbReference type="Pfam" id="PF10698">
    <property type="entry name" value="DUF2505"/>
    <property type="match status" value="1"/>
</dbReference>
<evidence type="ECO:0000313" key="1">
    <source>
        <dbReference type="EMBL" id="UZJ25219.1"/>
    </source>
</evidence>
<name>A0ABY6P162_9NOCA</name>
<dbReference type="RefSeq" id="WP_265383325.1">
    <property type="nucleotide sequence ID" value="NZ_CP110615.1"/>
</dbReference>
<protein>
    <submittedName>
        <fullName evidence="1">DUF2505 domain-containing protein</fullName>
    </submittedName>
</protein>
<dbReference type="InterPro" id="IPR019639">
    <property type="entry name" value="DUF2505"/>
</dbReference>
<sequence length="166" mass="17059">MPRRIEHSATYACSPAALHAALTDRAYWEARLEAVGGTGATLDSFEAAGGGAEVALTQVIAADKLPSIVSRIKSGDLSITRTETWGPLAADAATAEVTALVSGTPATVTGTTSLTGDDTATTVRTDGQAKVPVPLVGGKIEQAVADNVVRLLVAEARFTEQWLAGR</sequence>